<feature type="transmembrane region" description="Helical" evidence="1">
    <location>
        <begin position="170"/>
        <end position="190"/>
    </location>
</feature>
<proteinExistence type="predicted"/>
<evidence type="ECO:0000256" key="1">
    <source>
        <dbReference type="SAM" id="Phobius"/>
    </source>
</evidence>
<feature type="transmembrane region" description="Helical" evidence="1">
    <location>
        <begin position="196"/>
        <end position="213"/>
    </location>
</feature>
<dbReference type="KEGG" id="erz:ER308_02245"/>
<dbReference type="Proteomes" id="UP000291469">
    <property type="component" value="Chromosome"/>
</dbReference>
<gene>
    <name evidence="2" type="ORF">ER308_02245</name>
</gene>
<dbReference type="InterPro" id="IPR025495">
    <property type="entry name" value="DUF4386"/>
</dbReference>
<dbReference type="OrthoDB" id="4196772at2"/>
<sequence>MRSASLTAGAGLLLMAALSGFGLIIVVEGLVTPGDATQTTIDILASEGLFRAGIVSVFGVIALDVVVAGALYRVFRPVSRHLSALAAGFRLAYSAVFLAAVGHLVAALRLLGSQGPLPTFSTEQVHALAMSRIGTFDAVWDAGMVLFGLHLLIVGHLVYRSGFLPRLLGLLLTVAGVGYVFDSVATVLSGGSVPEVGTYTWIGELLLAVWLVVRSRQIASNENPVRDNCPTGGHQ</sequence>
<organism evidence="2 3">
    <name type="scientific">Egibacter rhizosphaerae</name>
    <dbReference type="NCBI Taxonomy" id="1670831"/>
    <lineage>
        <taxon>Bacteria</taxon>
        <taxon>Bacillati</taxon>
        <taxon>Actinomycetota</taxon>
        <taxon>Nitriliruptoria</taxon>
        <taxon>Egibacterales</taxon>
        <taxon>Egibacteraceae</taxon>
        <taxon>Egibacter</taxon>
    </lineage>
</organism>
<accession>A0A411YB70</accession>
<dbReference type="AlphaFoldDB" id="A0A411YB70"/>
<evidence type="ECO:0000313" key="2">
    <source>
        <dbReference type="EMBL" id="QBI18503.1"/>
    </source>
</evidence>
<feature type="transmembrane region" description="Helical" evidence="1">
    <location>
        <begin position="138"/>
        <end position="158"/>
    </location>
</feature>
<keyword evidence="1" id="KW-1133">Transmembrane helix</keyword>
<protein>
    <submittedName>
        <fullName evidence="2">DUF4386 domain-containing protein</fullName>
    </submittedName>
</protein>
<dbReference type="EMBL" id="CP036402">
    <property type="protein sequence ID" value="QBI18503.1"/>
    <property type="molecule type" value="Genomic_DNA"/>
</dbReference>
<dbReference type="Pfam" id="PF14329">
    <property type="entry name" value="DUF4386"/>
    <property type="match status" value="1"/>
</dbReference>
<keyword evidence="3" id="KW-1185">Reference proteome</keyword>
<keyword evidence="1" id="KW-0472">Membrane</keyword>
<feature type="transmembrane region" description="Helical" evidence="1">
    <location>
        <begin position="87"/>
        <end position="111"/>
    </location>
</feature>
<feature type="transmembrane region" description="Helical" evidence="1">
    <location>
        <begin position="53"/>
        <end position="75"/>
    </location>
</feature>
<dbReference type="RefSeq" id="WP_131153501.1">
    <property type="nucleotide sequence ID" value="NZ_CP036402.1"/>
</dbReference>
<keyword evidence="1" id="KW-0812">Transmembrane</keyword>
<reference evidence="2 3" key="1">
    <citation type="submission" date="2019-01" db="EMBL/GenBank/DDBJ databases">
        <title>Egibacter rhizosphaerae EGI 80759T.</title>
        <authorList>
            <person name="Chen D.-D."/>
            <person name="Tian Y."/>
            <person name="Jiao J.-Y."/>
            <person name="Zhang X.-T."/>
            <person name="Zhang Y.-G."/>
            <person name="Zhang Y."/>
            <person name="Xiao M."/>
            <person name="Shu W.-S."/>
            <person name="Li W.-J."/>
        </authorList>
    </citation>
    <scope>NUCLEOTIDE SEQUENCE [LARGE SCALE GENOMIC DNA]</scope>
    <source>
        <strain evidence="2 3">EGI 80759</strain>
    </source>
</reference>
<name>A0A411YB70_9ACTN</name>
<evidence type="ECO:0000313" key="3">
    <source>
        <dbReference type="Proteomes" id="UP000291469"/>
    </source>
</evidence>